<evidence type="ECO:0000313" key="2">
    <source>
        <dbReference type="EMBL" id="MBF6025930.1"/>
    </source>
</evidence>
<dbReference type="EMBL" id="JADLZT010000012">
    <property type="protein sequence ID" value="MBF6025930.1"/>
    <property type="molecule type" value="Genomic_DNA"/>
</dbReference>
<feature type="transmembrane region" description="Helical" evidence="1">
    <location>
        <begin position="21"/>
        <end position="43"/>
    </location>
</feature>
<keyword evidence="1" id="KW-1133">Transmembrane helix</keyword>
<dbReference type="NCBIfam" id="TIGR02532">
    <property type="entry name" value="IV_pilin_GFxxxE"/>
    <property type="match status" value="1"/>
</dbReference>
<dbReference type="PROSITE" id="PS00409">
    <property type="entry name" value="PROKAR_NTER_METHYL"/>
    <property type="match status" value="1"/>
</dbReference>
<dbReference type="SUPFAM" id="SSF54523">
    <property type="entry name" value="Pili subunits"/>
    <property type="match status" value="1"/>
</dbReference>
<organism evidence="2 3">
    <name type="scientific">Lysobacter niastensis</name>
    <dbReference type="NCBI Taxonomy" id="380629"/>
    <lineage>
        <taxon>Bacteria</taxon>
        <taxon>Pseudomonadati</taxon>
        <taxon>Pseudomonadota</taxon>
        <taxon>Gammaproteobacteria</taxon>
        <taxon>Lysobacterales</taxon>
        <taxon>Lysobacteraceae</taxon>
        <taxon>Lysobacter</taxon>
    </lineage>
</organism>
<evidence type="ECO:0000256" key="1">
    <source>
        <dbReference type="SAM" id="Phobius"/>
    </source>
</evidence>
<protein>
    <submittedName>
        <fullName evidence="2">Prepilin-type N-terminal cleavage/methylation domain-containing protein</fullName>
    </submittedName>
</protein>
<dbReference type="RefSeq" id="WP_194932527.1">
    <property type="nucleotide sequence ID" value="NZ_JADLZT010000012.1"/>
</dbReference>
<sequence>MTASTPGNRIQGRARHARGFTLIEVMLATVLLAAGLALAFATLSAATRTATRGEAMAERNERERAVENFLRKRLTAIRPVPFAVDTSSGLPQRFIGEAGRMRFVADLPDYLGRGGPYLHDLEIGDDGRIRLALSMVLAGQTVEEREPRPPELLVEGLESARFRYRTLNQDGSLGDWEERWETTDQLPMLIEVTMTDRDGRVWPPLVVALPLSTASAGAIVAPPQENL</sequence>
<dbReference type="Proteomes" id="UP001429984">
    <property type="component" value="Unassembled WGS sequence"/>
</dbReference>
<dbReference type="InterPro" id="IPR012902">
    <property type="entry name" value="N_methyl_site"/>
</dbReference>
<keyword evidence="3" id="KW-1185">Reference proteome</keyword>
<name>A0ABS0BAC2_9GAMM</name>
<reference evidence="2 3" key="1">
    <citation type="submission" date="2020-11" db="EMBL/GenBank/DDBJ databases">
        <title>Draft Genome Sequence and Secondary Metabolite Biosynthetic Potential of the Lysobacter niastensis Type strain DSM 18481.</title>
        <authorList>
            <person name="Turrini P."/>
            <person name="Artuso I."/>
            <person name="Tescari M."/>
            <person name="Lugli G.A."/>
            <person name="Frangipani E."/>
            <person name="Ventura M."/>
            <person name="Visca P."/>
        </authorList>
    </citation>
    <scope>NUCLEOTIDE SEQUENCE [LARGE SCALE GENOMIC DNA]</scope>
    <source>
        <strain evidence="2 3">DSM 18481</strain>
    </source>
</reference>
<comment type="caution">
    <text evidence="2">The sequence shown here is derived from an EMBL/GenBank/DDBJ whole genome shotgun (WGS) entry which is preliminary data.</text>
</comment>
<accession>A0ABS0BAC2</accession>
<dbReference type="InterPro" id="IPR045584">
    <property type="entry name" value="Pilin-like"/>
</dbReference>
<gene>
    <name evidence="2" type="ORF">IU514_18025</name>
</gene>
<evidence type="ECO:0000313" key="3">
    <source>
        <dbReference type="Proteomes" id="UP001429984"/>
    </source>
</evidence>
<dbReference type="Pfam" id="PF07963">
    <property type="entry name" value="N_methyl"/>
    <property type="match status" value="1"/>
</dbReference>
<keyword evidence="1" id="KW-0812">Transmembrane</keyword>
<proteinExistence type="predicted"/>
<keyword evidence="1" id="KW-0472">Membrane</keyword>